<feature type="compositionally biased region" description="Polar residues" evidence="1">
    <location>
        <begin position="520"/>
        <end position="538"/>
    </location>
</feature>
<dbReference type="EnsemblMetazoa" id="XM_038192912.1">
    <property type="protein sequence ID" value="XP_038048840.1"/>
    <property type="gene ID" value="LOC119722670"/>
</dbReference>
<feature type="region of interest" description="Disordered" evidence="1">
    <location>
        <begin position="1099"/>
        <end position="1123"/>
    </location>
</feature>
<dbReference type="RefSeq" id="XP_038048840.1">
    <property type="nucleotide sequence ID" value="XM_038192912.1"/>
</dbReference>
<dbReference type="Proteomes" id="UP000887568">
    <property type="component" value="Unplaced"/>
</dbReference>
<name>A0A913ZD30_PATMI</name>
<dbReference type="InterPro" id="IPR029343">
    <property type="entry name" value="CCDC14"/>
</dbReference>
<feature type="compositionally biased region" description="Basic and acidic residues" evidence="1">
    <location>
        <begin position="333"/>
        <end position="344"/>
    </location>
</feature>
<feature type="region of interest" description="Disordered" evidence="1">
    <location>
        <begin position="890"/>
        <end position="914"/>
    </location>
</feature>
<reference evidence="2" key="1">
    <citation type="submission" date="2022-11" db="UniProtKB">
        <authorList>
            <consortium name="EnsemblMetazoa"/>
        </authorList>
    </citation>
    <scope>IDENTIFICATION</scope>
</reference>
<feature type="compositionally biased region" description="Basic residues" evidence="1">
    <location>
        <begin position="132"/>
        <end position="147"/>
    </location>
</feature>
<feature type="compositionally biased region" description="Basic and acidic residues" evidence="1">
    <location>
        <begin position="476"/>
        <end position="486"/>
    </location>
</feature>
<feature type="compositionally biased region" description="Basic and acidic residues" evidence="1">
    <location>
        <begin position="312"/>
        <end position="321"/>
    </location>
</feature>
<evidence type="ECO:0008006" key="4">
    <source>
        <dbReference type="Google" id="ProtNLM"/>
    </source>
</evidence>
<sequence>MPKTHCQNNGRLDGGLLEIKTSRFLHGLRYRNEVMMKGSKKQKTVGQNKPSQASLVSRGLAVKPSLTRYVDGKTSDPPSVRSGYSLYSSDSESTAGEVNQGLNRCAKLLANILDTNDHGHSIKTGLATYRHQGQKSKTNAKPHRSHPSKPDPKPLKNSQKNPVPERKSTRASQTKKHHSKTSKRKDAVTSTVSVLPEAKQGRREASESKRSVSSTVHVIPTGTDDSGDKPVAGPSTAHKAPTITRNIKHLTAPGFQDHLMSSTPAERESPKKPQGLTATPNQTPKPPSPSRGIQPTTLAKPLSGPRNHPVTSRRDHDDTNLRNKSPTGLTYSPRERNAPVDKTEGFVGDIAVESMQKPEPGKDWMQWYDESVAKQTMYEGLARAPKSPSSHERESGHDEAPTKPERDAHRGISGSVVPARHPMRQPLPQPLTDSEDLLRDLVQQLTILNQSDKSSVPLGKTEQVLQGLIQNRQHAPSKDISEEAKEANIQPMTTDTGPPPYAGRHYHNQQSSQLDREQPSLRQLLSDFRQTPSRQTPRSMRRDDNTPTFTSVAPPFNGGVTFKNRHPTEMTDLQPTKDTQKSQAEVPDSLSSPQEAFVTPKKAPLRNDFEDDTSNYVSTPFVHHGGYNVPDPEQEKYIQVGKPAAHVPTSPPQSSEPLTVDHRGQTLKQSCLQQIRTLKYLLGELQAVLADHEDIEVSRLLNELEEVCNTLPYTTRKQLLDLNTEVLLALQPLQSENGQLRRRLRIANHQLQSREMAEKKDEGSMSLEAMALQALNSNLQKQLRQERQEKEQMVKNNLEMSQSLEEKEQQHQNMLRILNDKDSNLLKTRQETLAELQDLREARSELQSKVDYLELQVEGASKETRILQLSLEQRDNEIARLKSFNQSLQEQISKLRSQQGEDPTSPKTSGGIGLQRMSRLLMERSPNKANKENIQSSSYHSGSTPRKHLQSAKKSHDPSVSNSVSHNHARGFRNSLTKSPKQRVTFLDTHTHNQRGQDISEWARTDTLWKDQQELPGDLISFEVEGIKPFPKHDSSGAHVSVSPDRPSFSPTRGSTTPNLISDTLRQDTTNAGENRFRDKMTFENRMSPYHLDLDIPEPAFGKDSRPVIDVNPAMPEPRTEGNSYRATWDVASKPAIASVISDSTVSSITTEYEAQFQSGLRDLDAEIGKLQASLKYSAFKPL</sequence>
<feature type="compositionally biased region" description="Polar residues" evidence="1">
    <location>
        <begin position="890"/>
        <end position="908"/>
    </location>
</feature>
<dbReference type="OMA" id="DKHNMQD"/>
<organism evidence="2 3">
    <name type="scientific">Patiria miniata</name>
    <name type="common">Bat star</name>
    <name type="synonym">Asterina miniata</name>
    <dbReference type="NCBI Taxonomy" id="46514"/>
    <lineage>
        <taxon>Eukaryota</taxon>
        <taxon>Metazoa</taxon>
        <taxon>Echinodermata</taxon>
        <taxon>Eleutherozoa</taxon>
        <taxon>Asterozoa</taxon>
        <taxon>Asteroidea</taxon>
        <taxon>Valvatacea</taxon>
        <taxon>Valvatida</taxon>
        <taxon>Asterinidae</taxon>
        <taxon>Patiria</taxon>
    </lineage>
</organism>
<dbReference type="GO" id="GO:0071539">
    <property type="term" value="P:protein localization to centrosome"/>
    <property type="evidence" value="ECO:0007669"/>
    <property type="project" value="TreeGrafter"/>
</dbReference>
<accession>A0A913ZD30</accession>
<dbReference type="GO" id="GO:0034451">
    <property type="term" value="C:centriolar satellite"/>
    <property type="evidence" value="ECO:0007669"/>
    <property type="project" value="TreeGrafter"/>
</dbReference>
<evidence type="ECO:0000256" key="1">
    <source>
        <dbReference type="SAM" id="MobiDB-lite"/>
    </source>
</evidence>
<dbReference type="GeneID" id="119722670"/>
<dbReference type="AlphaFoldDB" id="A0A913ZD30"/>
<dbReference type="PANTHER" id="PTHR22367">
    <property type="entry name" value="COILED-COIL DOMAIN-CONTAINING PROTEIN 14"/>
    <property type="match status" value="1"/>
</dbReference>
<feature type="compositionally biased region" description="Polar residues" evidence="1">
    <location>
        <begin position="932"/>
        <end position="944"/>
    </location>
</feature>
<feature type="region of interest" description="Disordered" evidence="1">
    <location>
        <begin position="472"/>
        <end position="609"/>
    </location>
</feature>
<feature type="region of interest" description="Disordered" evidence="1">
    <location>
        <begin position="1032"/>
        <end position="1062"/>
    </location>
</feature>
<feature type="compositionally biased region" description="Basic and acidic residues" evidence="1">
    <location>
        <begin position="199"/>
        <end position="210"/>
    </location>
</feature>
<feature type="compositionally biased region" description="Polar residues" evidence="1">
    <location>
        <begin position="1049"/>
        <end position="1062"/>
    </location>
</feature>
<feature type="compositionally biased region" description="Basic residues" evidence="1">
    <location>
        <begin position="173"/>
        <end position="183"/>
    </location>
</feature>
<dbReference type="PANTHER" id="PTHR22367:SF2">
    <property type="entry name" value="COILED-COIL DOMAIN-CONTAINING PROTEIN 14"/>
    <property type="match status" value="1"/>
</dbReference>
<feature type="region of interest" description="Disordered" evidence="1">
    <location>
        <begin position="68"/>
        <end position="96"/>
    </location>
</feature>
<protein>
    <recommendedName>
        <fullName evidence="4">Coiled-coil domain-containing protein 14</fullName>
    </recommendedName>
</protein>
<dbReference type="OrthoDB" id="10014807at2759"/>
<feature type="compositionally biased region" description="Basic and acidic residues" evidence="1">
    <location>
        <begin position="389"/>
        <end position="410"/>
    </location>
</feature>
<feature type="compositionally biased region" description="Low complexity" evidence="1">
    <location>
        <begin position="79"/>
        <end position="93"/>
    </location>
</feature>
<proteinExistence type="predicted"/>
<feature type="region of interest" description="Disordered" evidence="1">
    <location>
        <begin position="130"/>
        <end position="432"/>
    </location>
</feature>
<evidence type="ECO:0000313" key="3">
    <source>
        <dbReference type="Proteomes" id="UP000887568"/>
    </source>
</evidence>
<evidence type="ECO:0000313" key="2">
    <source>
        <dbReference type="EnsemblMetazoa" id="XP_038048840.1"/>
    </source>
</evidence>
<dbReference type="Pfam" id="PF15254">
    <property type="entry name" value="CCDC14"/>
    <property type="match status" value="1"/>
</dbReference>
<keyword evidence="3" id="KW-1185">Reference proteome</keyword>
<feature type="compositionally biased region" description="Polar residues" evidence="1">
    <location>
        <begin position="571"/>
        <end position="594"/>
    </location>
</feature>
<feature type="region of interest" description="Disordered" evidence="1">
    <location>
        <begin position="926"/>
        <end position="980"/>
    </location>
</feature>